<reference evidence="1" key="1">
    <citation type="submission" date="2023-04" db="EMBL/GenBank/DDBJ databases">
        <title>Draft Genome sequencing of Naganishia species isolated from polar environments using Oxford Nanopore Technology.</title>
        <authorList>
            <person name="Leo P."/>
            <person name="Venkateswaran K."/>
        </authorList>
    </citation>
    <scope>NUCLEOTIDE SEQUENCE</scope>
    <source>
        <strain evidence="1">MNA-CCFEE 5425</strain>
    </source>
</reference>
<comment type="caution">
    <text evidence="1">The sequence shown here is derived from an EMBL/GenBank/DDBJ whole genome shotgun (WGS) entry which is preliminary data.</text>
</comment>
<evidence type="ECO:0000313" key="2">
    <source>
        <dbReference type="Proteomes" id="UP001243375"/>
    </source>
</evidence>
<name>A0ACC2XDI2_9TREE</name>
<sequence>MQSVTSPDQLSFDDFLNFKTPTTASGNDSSEFAQSSVALFFGVHTNNLLFSVDSLSFSLIPPTPHDMRGHSFGSPLQYAPSVGSGLPFDMHSPPPFGGIMSPKTDQPSHTLRPVSGFRSVNAGGHRRSASISSQGHRHEPYKHSSRQSSISSLSAAALGSDGNSSDWQWESGVDEGKLSTDIEALSSSPLNSGLSICPADLQMINLNAMRNQNLFASFAPETPLSKSQARDNQGDSDSQSDQDSVVGTSRVPHARHNAPKLQAVPLSKIKREVSPSSIRSEKSGASRRTRAAKPAPSYREESEVPDSPILVTAITSSGKKSHARKADTVTKTQFQEQARLEKEQHMRDYPNYKYQPVYRRSQVVRRQIKADPVEEKKCALVANLLLDGKNGDELTKETKRAVERSNKQRAKVARSLAEASDSQSVYGSGHFLALTDGEQASDDEYTNASASTPVTHHAEESCGTPSTARAAPSVVSDLRHQLATHDFMQSTSVARMSHQRQAPQHQYAGPSHTTGNAQMGATSYMYTGNGNMMFDPQDIFTLNHGHGMQHVSSQQQMQPTMAPPSHYVLAMHNNAAELQFVQRNDMQQNNNQFDMSMQQSQHSNQGQAQGQGQSQGQPNNAMFPSNQQHQQLQTQPALQPLPQQQDAMLWPPMSDEDLLGYADAFNMLNDFNGQPWPNMM</sequence>
<dbReference type="EMBL" id="JASBWU010000005">
    <property type="protein sequence ID" value="KAJ9121701.1"/>
    <property type="molecule type" value="Genomic_DNA"/>
</dbReference>
<proteinExistence type="predicted"/>
<keyword evidence="2" id="KW-1185">Reference proteome</keyword>
<evidence type="ECO:0000313" key="1">
    <source>
        <dbReference type="EMBL" id="KAJ9121701.1"/>
    </source>
</evidence>
<organism evidence="1 2">
    <name type="scientific">Naganishia vaughanmartiniae</name>
    <dbReference type="NCBI Taxonomy" id="1424756"/>
    <lineage>
        <taxon>Eukaryota</taxon>
        <taxon>Fungi</taxon>
        <taxon>Dikarya</taxon>
        <taxon>Basidiomycota</taxon>
        <taxon>Agaricomycotina</taxon>
        <taxon>Tremellomycetes</taxon>
        <taxon>Filobasidiales</taxon>
        <taxon>Filobasidiaceae</taxon>
        <taxon>Naganishia</taxon>
    </lineage>
</organism>
<gene>
    <name evidence="1" type="ORF">QFC22_002321</name>
</gene>
<accession>A0ACC2XDI2</accession>
<dbReference type="Proteomes" id="UP001243375">
    <property type="component" value="Unassembled WGS sequence"/>
</dbReference>
<protein>
    <submittedName>
        <fullName evidence="1">Uncharacterized protein</fullName>
    </submittedName>
</protein>